<comment type="caution">
    <text evidence="5">The sequence shown here is derived from an EMBL/GenBank/DDBJ whole genome shotgun (WGS) entry which is preliminary data.</text>
</comment>
<dbReference type="InterPro" id="IPR014718">
    <property type="entry name" value="GH-type_carb-bd"/>
</dbReference>
<dbReference type="InterPro" id="IPR008928">
    <property type="entry name" value="6-hairpin_glycosidase_sf"/>
</dbReference>
<dbReference type="Gene3D" id="1.20.1050.60">
    <property type="entry name" value="alpha-1,2-mannosidase"/>
    <property type="match status" value="1"/>
</dbReference>
<feature type="region of interest" description="Disordered" evidence="1">
    <location>
        <begin position="409"/>
        <end position="428"/>
    </location>
</feature>
<dbReference type="Gene3D" id="3.30.2080.10">
    <property type="entry name" value="GH92 mannosidase domain"/>
    <property type="match status" value="1"/>
</dbReference>
<feature type="domain" description="Glycosyl hydrolase family 92 N-terminal" evidence="4">
    <location>
        <begin position="35"/>
        <end position="236"/>
    </location>
</feature>
<dbReference type="Pfam" id="PF17678">
    <property type="entry name" value="Glyco_hydro_92N"/>
    <property type="match status" value="1"/>
</dbReference>
<dbReference type="GO" id="GO:0030246">
    <property type="term" value="F:carbohydrate binding"/>
    <property type="evidence" value="ECO:0007669"/>
    <property type="project" value="InterPro"/>
</dbReference>
<dbReference type="GO" id="GO:0005829">
    <property type="term" value="C:cytosol"/>
    <property type="evidence" value="ECO:0007669"/>
    <property type="project" value="TreeGrafter"/>
</dbReference>
<organism evidence="5 6">
    <name type="scientific">Escovopsis weberi</name>
    <dbReference type="NCBI Taxonomy" id="150374"/>
    <lineage>
        <taxon>Eukaryota</taxon>
        <taxon>Fungi</taxon>
        <taxon>Dikarya</taxon>
        <taxon>Ascomycota</taxon>
        <taxon>Pezizomycotina</taxon>
        <taxon>Sordariomycetes</taxon>
        <taxon>Hypocreomycetidae</taxon>
        <taxon>Hypocreales</taxon>
        <taxon>Hypocreaceae</taxon>
        <taxon>Escovopsis</taxon>
    </lineage>
</organism>
<dbReference type="PANTHER" id="PTHR12143:SF44">
    <property type="entry name" value="GLYCOSYL HYDROLASE FAMILY 92 DOMAIN-CONTAINING PROTEIN"/>
    <property type="match status" value="1"/>
</dbReference>
<dbReference type="Proteomes" id="UP000053831">
    <property type="component" value="Unassembled WGS sequence"/>
</dbReference>
<dbReference type="AlphaFoldDB" id="A0A0M8MSF2"/>
<keyword evidence="2" id="KW-0732">Signal</keyword>
<dbReference type="FunFam" id="1.20.1050.60:FF:000002">
    <property type="entry name" value="Glycosyl hydrolase family 92"/>
    <property type="match status" value="1"/>
</dbReference>
<keyword evidence="5" id="KW-0378">Hydrolase</keyword>
<evidence type="ECO:0000259" key="3">
    <source>
        <dbReference type="Pfam" id="PF07971"/>
    </source>
</evidence>
<proteinExistence type="predicted"/>
<dbReference type="InterPro" id="IPR041371">
    <property type="entry name" value="GH92_N"/>
</dbReference>
<keyword evidence="5" id="KW-0326">Glycosidase</keyword>
<evidence type="ECO:0000259" key="4">
    <source>
        <dbReference type="Pfam" id="PF17678"/>
    </source>
</evidence>
<dbReference type="STRING" id="150374.A0A0M8MSF2"/>
<dbReference type="Gene3D" id="1.20.1610.10">
    <property type="entry name" value="alpha-1,2-mannosidases domains"/>
    <property type="match status" value="1"/>
</dbReference>
<accession>A0A0M8MSF2</accession>
<dbReference type="InterPro" id="IPR012939">
    <property type="entry name" value="Glyco_hydro_92"/>
</dbReference>
<feature type="domain" description="Glycosyl hydrolase family 92" evidence="3">
    <location>
        <begin position="242"/>
        <end position="707"/>
    </location>
</feature>
<dbReference type="Pfam" id="PF07971">
    <property type="entry name" value="Glyco_hydro_92"/>
    <property type="match status" value="1"/>
</dbReference>
<dbReference type="Gene3D" id="2.70.98.10">
    <property type="match status" value="1"/>
</dbReference>
<evidence type="ECO:0000256" key="2">
    <source>
        <dbReference type="SAM" id="SignalP"/>
    </source>
</evidence>
<name>A0A0M8MSF2_ESCWE</name>
<dbReference type="SUPFAM" id="SSF48208">
    <property type="entry name" value="Six-hairpin glycosidases"/>
    <property type="match status" value="1"/>
</dbReference>
<sequence>MSSPAILSLAFAAVLASAFNPGVQDLTKYVHTDVSLVKIGPDVYSGSDAYFGYQENGNFTGFSLLHESGTGGAPKYGVVSQMPVVGTLPNPLSDAVNDTRSAPDVTEVGYYRAHLGSGTVLEMAASTKAGMFQYTFPESRGERNVVVDVSHNAPGFHSYTGFGSFDNGWNRAAPWTVYFCGLFDAPSTFKTFIGKDFTSSDLVDFSNIASRESRSARLGAVFTFTQHSVASRVGVSFISEAQACKKLDDEIPHGTTVQQLQQETRDAWNSQVLSKVTTHETNVTKLTQLYSALYFMHLLPTNKTGENPLWDSGEPYYDDIFTFWDTHRCLTPLLHILQPTYYEELLRSMIDIFRHEGYTSDARSSFSNGAVQGGSNSDNVFADAFVKGVRGNVDWHGAYASMVKNAEVVPENKNDPRDPTGSTKEGRSALPDWHRFGFITPSFGRSVSRSVEYAVNDFSLATVAAGLGKLIEAVVYFERSHKWRNQWNFDMQALGFSGFLGPRNASGFIDQDPMTCGGCYWGDLYYEATPFEYSFNANHNVNTLIRFSGGARSFLDRLDTLFRPGVVGGNGQFGNTIFNPGNEPNFHAPYLYHFLNRQDLSVERSRSIAKSYFRPTPGGLPGNSDAGAMESWLLWSMLGLYPVTGQTTFLFVSPWFSDLTISLGGRKTLRITTRGGSEDAFHVQVVINWVSWYDVFAEGGSIEFVLGRAPRQWATGAPPPSPGSLDFGLFGAFAQSNFSRVEAVSSPNPSFDIESFNSTALDNPSSNVVSLKAAFDKDTSLDSVSLKE</sequence>
<dbReference type="GO" id="GO:0006516">
    <property type="term" value="P:glycoprotein catabolic process"/>
    <property type="evidence" value="ECO:0007669"/>
    <property type="project" value="TreeGrafter"/>
</dbReference>
<dbReference type="InterPro" id="IPR005887">
    <property type="entry name" value="GH92_a_mannosidase_put"/>
</dbReference>
<evidence type="ECO:0000313" key="6">
    <source>
        <dbReference type="Proteomes" id="UP000053831"/>
    </source>
</evidence>
<dbReference type="PANTHER" id="PTHR12143">
    <property type="entry name" value="PEPTIDE N-GLYCANASE PNGASE -RELATED"/>
    <property type="match status" value="1"/>
</dbReference>
<dbReference type="GO" id="GO:0000224">
    <property type="term" value="F:peptide-N4-(N-acetyl-beta-glucosaminyl)asparagine amidase activity"/>
    <property type="evidence" value="ECO:0007669"/>
    <property type="project" value="TreeGrafter"/>
</dbReference>
<gene>
    <name evidence="5" type="ORF">ESCO_003124</name>
</gene>
<dbReference type="InterPro" id="IPR050883">
    <property type="entry name" value="PNGase"/>
</dbReference>
<dbReference type="OrthoDB" id="449263at2759"/>
<dbReference type="NCBIfam" id="TIGR01180">
    <property type="entry name" value="aman2_put"/>
    <property type="match status" value="1"/>
</dbReference>
<dbReference type="EMBL" id="LGSR01000022">
    <property type="protein sequence ID" value="KOS17488.1"/>
    <property type="molecule type" value="Genomic_DNA"/>
</dbReference>
<protein>
    <submittedName>
        <fullName evidence="5">Putative glycosidase</fullName>
    </submittedName>
</protein>
<dbReference type="GO" id="GO:0005634">
    <property type="term" value="C:nucleus"/>
    <property type="evidence" value="ECO:0007669"/>
    <property type="project" value="TreeGrafter"/>
</dbReference>
<dbReference type="GO" id="GO:0016798">
    <property type="term" value="F:hydrolase activity, acting on glycosyl bonds"/>
    <property type="evidence" value="ECO:0007669"/>
    <property type="project" value="UniProtKB-KW"/>
</dbReference>
<evidence type="ECO:0000313" key="5">
    <source>
        <dbReference type="EMBL" id="KOS17488.1"/>
    </source>
</evidence>
<reference evidence="5 6" key="1">
    <citation type="submission" date="2015-07" db="EMBL/GenBank/DDBJ databases">
        <title>The genome of the fungus Escovopsis weberi, a specialized disease agent of ant agriculture.</title>
        <authorList>
            <person name="de Man T.J."/>
            <person name="Stajich J.E."/>
            <person name="Kubicek C.P."/>
            <person name="Chenthamara K."/>
            <person name="Atanasova L."/>
            <person name="Druzhinina I.S."/>
            <person name="Birnbaum S."/>
            <person name="Barribeau S.M."/>
            <person name="Teiling C."/>
            <person name="Suen G."/>
            <person name="Currie C."/>
            <person name="Gerardo N.M."/>
        </authorList>
    </citation>
    <scope>NUCLEOTIDE SEQUENCE [LARGE SCALE GENOMIC DNA]</scope>
</reference>
<keyword evidence="6" id="KW-1185">Reference proteome</keyword>
<evidence type="ECO:0000256" key="1">
    <source>
        <dbReference type="SAM" id="MobiDB-lite"/>
    </source>
</evidence>
<feature type="chain" id="PRO_5005818681" evidence="2">
    <location>
        <begin position="19"/>
        <end position="788"/>
    </location>
</feature>
<feature type="signal peptide" evidence="2">
    <location>
        <begin position="1"/>
        <end position="18"/>
    </location>
</feature>
<feature type="compositionally biased region" description="Basic and acidic residues" evidence="1">
    <location>
        <begin position="410"/>
        <end position="428"/>
    </location>
</feature>
<dbReference type="GO" id="GO:0005975">
    <property type="term" value="P:carbohydrate metabolic process"/>
    <property type="evidence" value="ECO:0007669"/>
    <property type="project" value="InterPro"/>
</dbReference>